<dbReference type="GO" id="GO:0005524">
    <property type="term" value="F:ATP binding"/>
    <property type="evidence" value="ECO:0007669"/>
    <property type="project" value="UniProtKB-KW"/>
</dbReference>
<dbReference type="PROSITE" id="PS50043">
    <property type="entry name" value="HTH_LUXR_2"/>
    <property type="match status" value="1"/>
</dbReference>
<dbReference type="CDD" id="cd06170">
    <property type="entry name" value="LuxR_C_like"/>
    <property type="match status" value="1"/>
</dbReference>
<evidence type="ECO:0000256" key="1">
    <source>
        <dbReference type="ARBA" id="ARBA00022741"/>
    </source>
</evidence>
<dbReference type="SUPFAM" id="SSF48452">
    <property type="entry name" value="TPR-like"/>
    <property type="match status" value="1"/>
</dbReference>
<keyword evidence="2" id="KW-0067">ATP-binding</keyword>
<dbReference type="InterPro" id="IPR041664">
    <property type="entry name" value="AAA_16"/>
</dbReference>
<evidence type="ECO:0000313" key="4">
    <source>
        <dbReference type="EMBL" id="REH17856.1"/>
    </source>
</evidence>
<dbReference type="PRINTS" id="PR00038">
    <property type="entry name" value="HTHLUXR"/>
</dbReference>
<dbReference type="InterPro" id="IPR036388">
    <property type="entry name" value="WH-like_DNA-bd_sf"/>
</dbReference>
<proteinExistence type="predicted"/>
<keyword evidence="1" id="KW-0547">Nucleotide-binding</keyword>
<name>A0A3E0G5B5_9PSEU</name>
<protein>
    <submittedName>
        <fullName evidence="4">Regulatory LuxR family protein</fullName>
    </submittedName>
</protein>
<comment type="caution">
    <text evidence="4">The sequence shown here is derived from an EMBL/GenBank/DDBJ whole genome shotgun (WGS) entry which is preliminary data.</text>
</comment>
<dbReference type="EMBL" id="QUNO01000043">
    <property type="protein sequence ID" value="REH17856.1"/>
    <property type="molecule type" value="Genomic_DNA"/>
</dbReference>
<dbReference type="RefSeq" id="WP_116182403.1">
    <property type="nucleotide sequence ID" value="NZ_CP144375.1"/>
</dbReference>
<dbReference type="PANTHER" id="PTHR16305">
    <property type="entry name" value="TESTICULAR SOLUBLE ADENYLYL CYCLASE"/>
    <property type="match status" value="1"/>
</dbReference>
<dbReference type="GO" id="GO:0006355">
    <property type="term" value="P:regulation of DNA-templated transcription"/>
    <property type="evidence" value="ECO:0007669"/>
    <property type="project" value="InterPro"/>
</dbReference>
<dbReference type="AlphaFoldDB" id="A0A3E0G5B5"/>
<dbReference type="GO" id="GO:0005737">
    <property type="term" value="C:cytoplasm"/>
    <property type="evidence" value="ECO:0007669"/>
    <property type="project" value="TreeGrafter"/>
</dbReference>
<dbReference type="SMART" id="SM00421">
    <property type="entry name" value="HTH_LUXR"/>
    <property type="match status" value="1"/>
</dbReference>
<feature type="domain" description="HTH luxR-type" evidence="3">
    <location>
        <begin position="866"/>
        <end position="931"/>
    </location>
</feature>
<accession>A0A3E0G5B5</accession>
<dbReference type="InterPro" id="IPR027417">
    <property type="entry name" value="P-loop_NTPase"/>
</dbReference>
<evidence type="ECO:0000256" key="2">
    <source>
        <dbReference type="ARBA" id="ARBA00022840"/>
    </source>
</evidence>
<dbReference type="GO" id="GO:0004016">
    <property type="term" value="F:adenylate cyclase activity"/>
    <property type="evidence" value="ECO:0007669"/>
    <property type="project" value="TreeGrafter"/>
</dbReference>
<dbReference type="PANTHER" id="PTHR16305:SF35">
    <property type="entry name" value="TRANSCRIPTIONAL ACTIVATOR DOMAIN"/>
    <property type="match status" value="1"/>
</dbReference>
<organism evidence="4 5">
    <name type="scientific">Kutzneria buriramensis</name>
    <dbReference type="NCBI Taxonomy" id="1045776"/>
    <lineage>
        <taxon>Bacteria</taxon>
        <taxon>Bacillati</taxon>
        <taxon>Actinomycetota</taxon>
        <taxon>Actinomycetes</taxon>
        <taxon>Pseudonocardiales</taxon>
        <taxon>Pseudonocardiaceae</taxon>
        <taxon>Kutzneria</taxon>
    </lineage>
</organism>
<dbReference type="Proteomes" id="UP000256269">
    <property type="component" value="Unassembled WGS sequence"/>
</dbReference>
<dbReference type="InterPro" id="IPR000792">
    <property type="entry name" value="Tscrpt_reg_LuxR_C"/>
</dbReference>
<dbReference type="Pfam" id="PF00196">
    <property type="entry name" value="GerE"/>
    <property type="match status" value="1"/>
</dbReference>
<keyword evidence="5" id="KW-1185">Reference proteome</keyword>
<reference evidence="4 5" key="1">
    <citation type="submission" date="2018-08" db="EMBL/GenBank/DDBJ databases">
        <title>Genomic Encyclopedia of Archaeal and Bacterial Type Strains, Phase II (KMG-II): from individual species to whole genera.</title>
        <authorList>
            <person name="Goeker M."/>
        </authorList>
    </citation>
    <scope>NUCLEOTIDE SEQUENCE [LARGE SCALE GENOMIC DNA]</scope>
    <source>
        <strain evidence="4 5">DSM 45791</strain>
    </source>
</reference>
<dbReference type="Gene3D" id="1.10.10.10">
    <property type="entry name" value="Winged helix-like DNA-binding domain superfamily/Winged helix DNA-binding domain"/>
    <property type="match status" value="1"/>
</dbReference>
<dbReference type="SUPFAM" id="SSF52540">
    <property type="entry name" value="P-loop containing nucleoside triphosphate hydrolases"/>
    <property type="match status" value="1"/>
</dbReference>
<evidence type="ECO:0000259" key="3">
    <source>
        <dbReference type="PROSITE" id="PS50043"/>
    </source>
</evidence>
<evidence type="ECO:0000313" key="5">
    <source>
        <dbReference type="Proteomes" id="UP000256269"/>
    </source>
</evidence>
<sequence length="934" mass="98930">MAGTTTTTPALHGRDPELTVLRAALSTLRSGTGVVVVIEGSPGIGKSRLLAEAVRLADRLPARVGLGEADPSETVVELAPLLRALFDGAAPLLDRSALPAERGGPEQRYWMVQDLESLLECAAAESPLVVFLDDLQWADSGTLAALRALPARLTSVPVAWILAARPIQAGSGLADVVDHLTAWGARRITLEPLTSAAVAELASDVMQANPDQALLELAADAAGNPFFLVELLRGLREERLVRIEDGAARLLEARLPKRVATGMRHRLARLSESARQLAVAAASLGRGFTVAELASMLGAPAASLLTPVEQLLDAGVFAERGERLGFRHDIIREAVRDSTTASARRALDRQAVDVLLAAGAIPVEVAVQLATSAEPGDEVAIGLLKDAADALGPRDPVAAAELSCRALDLIPAGHEAAGPLVATTTVLLHAAGRADDALAFARKHLRNVVPAAEEAAVSLSLASMFALSPDVRAEWGRRALALRDLSDQDRAKHQARLAYNLVQAGRPAEATQQHQQARETVERAGDLATRSILRLAYGALRYVDGHFEDALATHEQAMRDGFGPGEETREWVARQWRSELLAVLDRFEESLDLISTGIAAANRERQAFALDFFETWRGRQLFQLGRLADAAAALGGRFDTASDTPVVGALYAAGVVALGRVAIHTGDERWRRETTALARRMAADGTPANRAHGSWLLALGALADGKPADARAVLDAAGSAGRIIPLYPMDVTDDPQLVRIAVAAGDSRLAADTVAAAAERARLNPGIGSVHAAAAHARGLFAVDVTLLAEACRLFETAPRPMAYASALEDLGVAQLRTGAAAAGVDTLGRALVQYSEAGATWDAGRVRGRLRANGVRRRLVTGTRPDTGWASLTDSELGVVRLITQGLTNRETAERLYVSPHTVNSHLRHAFTKLGVNSRLELARVVAANIDQD</sequence>
<dbReference type="Pfam" id="PF13191">
    <property type="entry name" value="AAA_16"/>
    <property type="match status" value="1"/>
</dbReference>
<dbReference type="GO" id="GO:0003677">
    <property type="term" value="F:DNA binding"/>
    <property type="evidence" value="ECO:0007669"/>
    <property type="project" value="InterPro"/>
</dbReference>
<gene>
    <name evidence="4" type="ORF">BCF44_14315</name>
</gene>
<dbReference type="InterPro" id="IPR011990">
    <property type="entry name" value="TPR-like_helical_dom_sf"/>
</dbReference>
<dbReference type="OrthoDB" id="5476461at2"/>
<dbReference type="InterPro" id="IPR016032">
    <property type="entry name" value="Sig_transdc_resp-reg_C-effctor"/>
</dbReference>
<dbReference type="SUPFAM" id="SSF46894">
    <property type="entry name" value="C-terminal effector domain of the bipartite response regulators"/>
    <property type="match status" value="1"/>
</dbReference>